<evidence type="ECO:0000259" key="1">
    <source>
        <dbReference type="Pfam" id="PF13456"/>
    </source>
</evidence>
<accession>A0A7J6DP22</accession>
<dbReference type="CDD" id="cd06222">
    <property type="entry name" value="RNase_H_like"/>
    <property type="match status" value="1"/>
</dbReference>
<name>A0A7J6DP22_CANSA</name>
<gene>
    <name evidence="2" type="ORF">G4B88_012931</name>
</gene>
<dbReference type="EMBL" id="JAATIQ010000764">
    <property type="protein sequence ID" value="KAF4347818.1"/>
    <property type="molecule type" value="Genomic_DNA"/>
</dbReference>
<dbReference type="Gene3D" id="3.30.420.10">
    <property type="entry name" value="Ribonuclease H-like superfamily/Ribonuclease H"/>
    <property type="match status" value="1"/>
</dbReference>
<feature type="domain" description="RNase H type-1" evidence="1">
    <location>
        <begin position="71"/>
        <end position="190"/>
    </location>
</feature>
<dbReference type="InterPro" id="IPR012337">
    <property type="entry name" value="RNaseH-like_sf"/>
</dbReference>
<dbReference type="InterPro" id="IPR044730">
    <property type="entry name" value="RNase_H-like_dom_plant"/>
</dbReference>
<evidence type="ECO:0000313" key="2">
    <source>
        <dbReference type="EMBL" id="KAF4347818.1"/>
    </source>
</evidence>
<dbReference type="Proteomes" id="UP000583929">
    <property type="component" value="Unassembled WGS sequence"/>
</dbReference>
<dbReference type="AlphaFoldDB" id="A0A7J6DP22"/>
<sequence length="223" mass="25437">MLYFIGFSWLLWHRRNKFLFQHKVQEDHAWVNWAQEFLHEQFGAVMQSRPEQNIRPKRSWQPPPPDHVLINTNASVIQDNPGCGLSAIIRDHNGQLIVAESRFIPGMVSIQLVEAYAIRMGLLLAQKWSLTKVHVAADCLGVVSALQASPNSLSDWGMMIREILVLRKHFTFVQFSFVPRDCNVVANALVIWSRKTQSCKLWTIDLPDCAATLLLVEKPLVAV</sequence>
<protein>
    <recommendedName>
        <fullName evidence="1">RNase H type-1 domain-containing protein</fullName>
    </recommendedName>
</protein>
<dbReference type="InterPro" id="IPR036397">
    <property type="entry name" value="RNaseH_sf"/>
</dbReference>
<keyword evidence="3" id="KW-1185">Reference proteome</keyword>
<comment type="caution">
    <text evidence="2">The sequence shown here is derived from an EMBL/GenBank/DDBJ whole genome shotgun (WGS) entry which is preliminary data.</text>
</comment>
<dbReference type="GO" id="GO:0004523">
    <property type="term" value="F:RNA-DNA hybrid ribonuclease activity"/>
    <property type="evidence" value="ECO:0007669"/>
    <property type="project" value="InterPro"/>
</dbReference>
<dbReference type="PANTHER" id="PTHR47074">
    <property type="entry name" value="BNAC02G40300D PROTEIN"/>
    <property type="match status" value="1"/>
</dbReference>
<dbReference type="Pfam" id="PF13456">
    <property type="entry name" value="RVT_3"/>
    <property type="match status" value="1"/>
</dbReference>
<dbReference type="InterPro" id="IPR002156">
    <property type="entry name" value="RNaseH_domain"/>
</dbReference>
<evidence type="ECO:0000313" key="3">
    <source>
        <dbReference type="Proteomes" id="UP000583929"/>
    </source>
</evidence>
<proteinExistence type="predicted"/>
<dbReference type="PANTHER" id="PTHR47074:SF11">
    <property type="entry name" value="REVERSE TRANSCRIPTASE-LIKE PROTEIN"/>
    <property type="match status" value="1"/>
</dbReference>
<dbReference type="GO" id="GO:0003676">
    <property type="term" value="F:nucleic acid binding"/>
    <property type="evidence" value="ECO:0007669"/>
    <property type="project" value="InterPro"/>
</dbReference>
<organism evidence="2 3">
    <name type="scientific">Cannabis sativa</name>
    <name type="common">Hemp</name>
    <name type="synonym">Marijuana</name>
    <dbReference type="NCBI Taxonomy" id="3483"/>
    <lineage>
        <taxon>Eukaryota</taxon>
        <taxon>Viridiplantae</taxon>
        <taxon>Streptophyta</taxon>
        <taxon>Embryophyta</taxon>
        <taxon>Tracheophyta</taxon>
        <taxon>Spermatophyta</taxon>
        <taxon>Magnoliopsida</taxon>
        <taxon>eudicotyledons</taxon>
        <taxon>Gunneridae</taxon>
        <taxon>Pentapetalae</taxon>
        <taxon>rosids</taxon>
        <taxon>fabids</taxon>
        <taxon>Rosales</taxon>
        <taxon>Cannabaceae</taxon>
        <taxon>Cannabis</taxon>
    </lineage>
</organism>
<reference evidence="2 3" key="1">
    <citation type="journal article" date="2020" name="bioRxiv">
        <title>Sequence and annotation of 42 cannabis genomes reveals extensive copy number variation in cannabinoid synthesis and pathogen resistance genes.</title>
        <authorList>
            <person name="Mckernan K.J."/>
            <person name="Helbert Y."/>
            <person name="Kane L.T."/>
            <person name="Ebling H."/>
            <person name="Zhang L."/>
            <person name="Liu B."/>
            <person name="Eaton Z."/>
            <person name="Mclaughlin S."/>
            <person name="Kingan S."/>
            <person name="Baybayan P."/>
            <person name="Concepcion G."/>
            <person name="Jordan M."/>
            <person name="Riva A."/>
            <person name="Barbazuk W."/>
            <person name="Harkins T."/>
        </authorList>
    </citation>
    <scope>NUCLEOTIDE SEQUENCE [LARGE SCALE GENOMIC DNA]</scope>
    <source>
        <strain evidence="3">cv. Jamaican Lion 4</strain>
        <tissue evidence="2">Leaf</tissue>
    </source>
</reference>
<dbReference type="SUPFAM" id="SSF53098">
    <property type="entry name" value="Ribonuclease H-like"/>
    <property type="match status" value="1"/>
</dbReference>
<dbReference type="InterPro" id="IPR052929">
    <property type="entry name" value="RNase_H-like_EbsB-rel"/>
</dbReference>